<dbReference type="AlphaFoldDB" id="A0A3P7P043"/>
<name>A0A3P7P043_9BILA</name>
<dbReference type="InterPro" id="IPR029071">
    <property type="entry name" value="Ubiquitin-like_domsf"/>
</dbReference>
<protein>
    <submittedName>
        <fullName evidence="1">Uncharacterized protein</fullName>
    </submittedName>
</protein>
<gene>
    <name evidence="1" type="ORF">GPUH_LOCUS24820</name>
</gene>
<evidence type="ECO:0000313" key="1">
    <source>
        <dbReference type="EMBL" id="VDN43373.1"/>
    </source>
</evidence>
<dbReference type="Gene3D" id="3.10.20.90">
    <property type="entry name" value="Phosphatidylinositol 3-kinase Catalytic Subunit, Chain A, domain 1"/>
    <property type="match status" value="1"/>
</dbReference>
<reference evidence="1 2" key="1">
    <citation type="submission" date="2018-11" db="EMBL/GenBank/DDBJ databases">
        <authorList>
            <consortium name="Pathogen Informatics"/>
        </authorList>
    </citation>
    <scope>NUCLEOTIDE SEQUENCE [LARGE SCALE GENOMIC DNA]</scope>
</reference>
<dbReference type="OrthoDB" id="269822at2759"/>
<keyword evidence="2" id="KW-1185">Reference proteome</keyword>
<proteinExistence type="predicted"/>
<dbReference type="SUPFAM" id="SSF54236">
    <property type="entry name" value="Ubiquitin-like"/>
    <property type="match status" value="1"/>
</dbReference>
<organism evidence="1 2">
    <name type="scientific">Gongylonema pulchrum</name>
    <dbReference type="NCBI Taxonomy" id="637853"/>
    <lineage>
        <taxon>Eukaryota</taxon>
        <taxon>Metazoa</taxon>
        <taxon>Ecdysozoa</taxon>
        <taxon>Nematoda</taxon>
        <taxon>Chromadorea</taxon>
        <taxon>Rhabditida</taxon>
        <taxon>Spirurina</taxon>
        <taxon>Spiruromorpha</taxon>
        <taxon>Spiruroidea</taxon>
        <taxon>Gongylonematidae</taxon>
        <taxon>Gongylonema</taxon>
    </lineage>
</organism>
<sequence>MSQSPSCVISPLERKGNDGSFRQHSALHSLRSLDPDTCSEKSLAVLSYLLFLSLHFIDLHACTRTAGGTFLVCVHNVSKEQPYIILRASINSTASDIIKQVFLKLRRMDASVSEYVLLEETVKDVNISIPKSQQPSPSLQVSSKDVALSRKKSAEGWLNV</sequence>
<dbReference type="Proteomes" id="UP000271098">
    <property type="component" value="Unassembled WGS sequence"/>
</dbReference>
<evidence type="ECO:0000313" key="2">
    <source>
        <dbReference type="Proteomes" id="UP000271098"/>
    </source>
</evidence>
<dbReference type="EMBL" id="UYRT01102639">
    <property type="protein sequence ID" value="VDN43373.1"/>
    <property type="molecule type" value="Genomic_DNA"/>
</dbReference>
<accession>A0A3P7P043</accession>